<gene>
    <name evidence="1" type="ORF">HAX54_001944</name>
</gene>
<accession>A0ABS8T3Y1</accession>
<dbReference type="Proteomes" id="UP000823775">
    <property type="component" value="Unassembled WGS sequence"/>
</dbReference>
<evidence type="ECO:0000313" key="2">
    <source>
        <dbReference type="Proteomes" id="UP000823775"/>
    </source>
</evidence>
<protein>
    <submittedName>
        <fullName evidence="1">Uncharacterized protein</fullName>
    </submittedName>
</protein>
<proteinExistence type="predicted"/>
<comment type="caution">
    <text evidence="1">The sequence shown here is derived from an EMBL/GenBank/DDBJ whole genome shotgun (WGS) entry which is preliminary data.</text>
</comment>
<evidence type="ECO:0000313" key="1">
    <source>
        <dbReference type="EMBL" id="MCD7465786.1"/>
    </source>
</evidence>
<reference evidence="1 2" key="1">
    <citation type="journal article" date="2021" name="BMC Genomics">
        <title>Datura genome reveals duplications of psychoactive alkaloid biosynthetic genes and high mutation rate following tissue culture.</title>
        <authorList>
            <person name="Rajewski A."/>
            <person name="Carter-House D."/>
            <person name="Stajich J."/>
            <person name="Litt A."/>
        </authorList>
    </citation>
    <scope>NUCLEOTIDE SEQUENCE [LARGE SCALE GENOMIC DNA]</scope>
    <source>
        <strain evidence="1">AR-01</strain>
    </source>
</reference>
<organism evidence="1 2">
    <name type="scientific">Datura stramonium</name>
    <name type="common">Jimsonweed</name>
    <name type="synonym">Common thornapple</name>
    <dbReference type="NCBI Taxonomy" id="4076"/>
    <lineage>
        <taxon>Eukaryota</taxon>
        <taxon>Viridiplantae</taxon>
        <taxon>Streptophyta</taxon>
        <taxon>Embryophyta</taxon>
        <taxon>Tracheophyta</taxon>
        <taxon>Spermatophyta</taxon>
        <taxon>Magnoliopsida</taxon>
        <taxon>eudicotyledons</taxon>
        <taxon>Gunneridae</taxon>
        <taxon>Pentapetalae</taxon>
        <taxon>asterids</taxon>
        <taxon>lamiids</taxon>
        <taxon>Solanales</taxon>
        <taxon>Solanaceae</taxon>
        <taxon>Solanoideae</taxon>
        <taxon>Datureae</taxon>
        <taxon>Datura</taxon>
    </lineage>
</organism>
<name>A0ABS8T3Y1_DATST</name>
<sequence>MTESDESNTAANILASIKNLEGSQRRANTRNDEQMAHLEQKLEILREELCQVRYLTKLNITTFPNSLCFPSLETLAPKHFSKSTHPPRIPLANSGLPSITLANMSNPVKQTPYVPNVTPSSPPVVRTAPNLSLPSQAGKMPAYPVMQHIPRAHVATSYESHVPLVYVVEAPAFIAPVIVRVPYEAKTTLEYEPHGLPSAVFPLVPVILQPKRIWRNLKKNRNLALMTCRIVDCEEMKHWFNYASSSSS</sequence>
<keyword evidence="2" id="KW-1185">Reference proteome</keyword>
<dbReference type="EMBL" id="JACEIK010001081">
    <property type="protein sequence ID" value="MCD7465786.1"/>
    <property type="molecule type" value="Genomic_DNA"/>
</dbReference>